<dbReference type="AlphaFoldDB" id="A0A7X0H519"/>
<evidence type="ECO:0000313" key="4">
    <source>
        <dbReference type="EMBL" id="MBB6429365.1"/>
    </source>
</evidence>
<name>A0A7X0H519_9BACT</name>
<sequence length="531" mass="60240">MHAVPRLDAHRPIPVPNRALPLHRHASAARLRAPHRVAGAARYSTSVFGKTGWGIRKHLDPDQNQRDDFFDHTVEFQADLEQHGFGDIFYSAGQYDFIDGIISPVFTKETVQYPGGEAHTYHTQRRDEPIPEDELEIKEKVEREFDILRAYTRLNKGLILGGVNPQPAGQTVDGHVVTEFCNHLQNAGKNYETLAGKTAQGVDPDKPLFSHLSFHWPHTPVLPPQEYRNLFKDLPYDLPEFSTDELSRFPPQLVTLYNECKTDGLKDEEKLQAVRDYYAFCAYGDALIGRAVEEFKTYCEKQGREYLIVFTVGDNGWHLGEQGIMAKFGPWRQSLHNAAIVVSSDPDTYPAGQVCHDMVEFVDFAPTLLTGAGIDVDTPEYDHLDGYDLHRTLDGNAPKRDYVLGELNVVCGHRAFLRTDDFAFSMRTRDMWDQGRAPDLNHDVTWALTCDRPKADLALYDLRVDPLERNNVAEDHAYRGLADWFREKLGTIVLGDGRIECDWRKPNSYSLSNFAGGAHDHQLNIPEELIP</sequence>
<proteinExistence type="predicted"/>
<keyword evidence="5" id="KW-1185">Reference proteome</keyword>
<dbReference type="Proteomes" id="UP000541810">
    <property type="component" value="Unassembled WGS sequence"/>
</dbReference>
<evidence type="ECO:0000259" key="3">
    <source>
        <dbReference type="Pfam" id="PF00884"/>
    </source>
</evidence>
<dbReference type="SUPFAM" id="SSF53649">
    <property type="entry name" value="Alkaline phosphatase-like"/>
    <property type="match status" value="1"/>
</dbReference>
<dbReference type="PANTHER" id="PTHR45953:SF1">
    <property type="entry name" value="IDURONATE 2-SULFATASE"/>
    <property type="match status" value="1"/>
</dbReference>
<dbReference type="GO" id="GO:0008484">
    <property type="term" value="F:sulfuric ester hydrolase activity"/>
    <property type="evidence" value="ECO:0007669"/>
    <property type="project" value="TreeGrafter"/>
</dbReference>
<gene>
    <name evidence="4" type="ORF">HNQ40_001171</name>
</gene>
<dbReference type="GO" id="GO:0005737">
    <property type="term" value="C:cytoplasm"/>
    <property type="evidence" value="ECO:0007669"/>
    <property type="project" value="TreeGrafter"/>
</dbReference>
<keyword evidence="2" id="KW-0378">Hydrolase</keyword>
<dbReference type="InterPro" id="IPR017850">
    <property type="entry name" value="Alkaline_phosphatase_core_sf"/>
</dbReference>
<evidence type="ECO:0000256" key="2">
    <source>
        <dbReference type="ARBA" id="ARBA00022801"/>
    </source>
</evidence>
<dbReference type="PANTHER" id="PTHR45953">
    <property type="entry name" value="IDURONATE 2-SULFATASE"/>
    <property type="match status" value="1"/>
</dbReference>
<keyword evidence="1" id="KW-0479">Metal-binding</keyword>
<accession>A0A7X0H519</accession>
<dbReference type="Pfam" id="PF00884">
    <property type="entry name" value="Sulfatase"/>
    <property type="match status" value="1"/>
</dbReference>
<reference evidence="4 5" key="1">
    <citation type="submission" date="2020-08" db="EMBL/GenBank/DDBJ databases">
        <title>Genomic Encyclopedia of Type Strains, Phase IV (KMG-IV): sequencing the most valuable type-strain genomes for metagenomic binning, comparative biology and taxonomic classification.</title>
        <authorList>
            <person name="Goeker M."/>
        </authorList>
    </citation>
    <scope>NUCLEOTIDE SEQUENCE [LARGE SCALE GENOMIC DNA]</scope>
    <source>
        <strain evidence="4 5">DSM 103725</strain>
    </source>
</reference>
<organism evidence="4 5">
    <name type="scientific">Algisphaera agarilytica</name>
    <dbReference type="NCBI Taxonomy" id="1385975"/>
    <lineage>
        <taxon>Bacteria</taxon>
        <taxon>Pseudomonadati</taxon>
        <taxon>Planctomycetota</taxon>
        <taxon>Phycisphaerae</taxon>
        <taxon>Phycisphaerales</taxon>
        <taxon>Phycisphaeraceae</taxon>
        <taxon>Algisphaera</taxon>
    </lineage>
</organism>
<protein>
    <submittedName>
        <fullName evidence="4">Arylsulfatase A-like enzyme</fullName>
    </submittedName>
</protein>
<evidence type="ECO:0000313" key="5">
    <source>
        <dbReference type="Proteomes" id="UP000541810"/>
    </source>
</evidence>
<evidence type="ECO:0000256" key="1">
    <source>
        <dbReference type="ARBA" id="ARBA00022723"/>
    </source>
</evidence>
<dbReference type="EMBL" id="JACHGY010000001">
    <property type="protein sequence ID" value="MBB6429365.1"/>
    <property type="molecule type" value="Genomic_DNA"/>
</dbReference>
<feature type="domain" description="Sulfatase N-terminal" evidence="3">
    <location>
        <begin position="197"/>
        <end position="374"/>
    </location>
</feature>
<comment type="caution">
    <text evidence="4">The sequence shown here is derived from an EMBL/GenBank/DDBJ whole genome shotgun (WGS) entry which is preliminary data.</text>
</comment>
<dbReference type="Gene3D" id="3.40.720.10">
    <property type="entry name" value="Alkaline Phosphatase, subunit A"/>
    <property type="match status" value="1"/>
</dbReference>
<dbReference type="GO" id="GO:0046872">
    <property type="term" value="F:metal ion binding"/>
    <property type="evidence" value="ECO:0007669"/>
    <property type="project" value="UniProtKB-KW"/>
</dbReference>
<dbReference type="InterPro" id="IPR000917">
    <property type="entry name" value="Sulfatase_N"/>
</dbReference>